<sequence length="385" mass="44059">MGKQDVEQLDAPMILAVKGHLKETRNPVAYELAKHLKYPLIDQDVTTPSPQASQDLDDISFGIALAIASLQLKVLQLGVIVSTPLSQRSHLDKLKEQAKSDGAVLVIIQCLPKDKNSDFTLEGVPRFTVDTRKRTFDAEEFISDELDKVRKRSHRHLHPLMFINNTIAESEVKCSRCQKSTSGPYYQCFLGCDEYLFDKACAELPSDIEIVGKKCPDYLRRSQPEYLFPKDVRRKCKICEDKGKEFSDSCHDCLFQTNMKGKFLPIIANHESHAHPLNLLMMPLSYNYEYRCSGCGDFGHSISYRCYDCNFNLHVGCILLPRTISYDYDKHPLRLTYDSLEQSYLDKSHCEACKKERNPAHWFYYCPACESTTHLDCVTNQSIRS</sequence>
<dbReference type="AlphaFoldDB" id="A0A6A2Y8C2"/>
<name>A0A6A2Y8C2_HIBSY</name>
<dbReference type="SUPFAM" id="SSF57889">
    <property type="entry name" value="Cysteine-rich domain"/>
    <property type="match status" value="2"/>
</dbReference>
<gene>
    <name evidence="3" type="ORF">F3Y22_tig00111440pilonHSYRG00022</name>
</gene>
<feature type="domain" description="DC1" evidence="2">
    <location>
        <begin position="329"/>
        <end position="378"/>
    </location>
</feature>
<feature type="domain" description="DC1" evidence="2">
    <location>
        <begin position="272"/>
        <end position="318"/>
    </location>
</feature>
<accession>A0A6A2Y8C2</accession>
<evidence type="ECO:0000259" key="2">
    <source>
        <dbReference type="Pfam" id="PF03107"/>
    </source>
</evidence>
<keyword evidence="1" id="KW-0677">Repeat</keyword>
<dbReference type="InterPro" id="IPR046349">
    <property type="entry name" value="C1-like_sf"/>
</dbReference>
<evidence type="ECO:0000313" key="3">
    <source>
        <dbReference type="EMBL" id="KAE8678135.1"/>
    </source>
</evidence>
<dbReference type="InterPro" id="IPR004146">
    <property type="entry name" value="DC1"/>
</dbReference>
<dbReference type="InterPro" id="IPR053192">
    <property type="entry name" value="Vacuole_Formation_Reg"/>
</dbReference>
<keyword evidence="4" id="KW-1185">Reference proteome</keyword>
<dbReference type="EMBL" id="VEPZ02001343">
    <property type="protein sequence ID" value="KAE8678135.1"/>
    <property type="molecule type" value="Genomic_DNA"/>
</dbReference>
<dbReference type="Pfam" id="PF03107">
    <property type="entry name" value="C1_2"/>
    <property type="match status" value="2"/>
</dbReference>
<evidence type="ECO:0000256" key="1">
    <source>
        <dbReference type="ARBA" id="ARBA00022737"/>
    </source>
</evidence>
<comment type="caution">
    <text evidence="3">The sequence shown here is derived from an EMBL/GenBank/DDBJ whole genome shotgun (WGS) entry which is preliminary data.</text>
</comment>
<reference evidence="3" key="1">
    <citation type="submission" date="2019-09" db="EMBL/GenBank/DDBJ databases">
        <title>Draft genome information of white flower Hibiscus syriacus.</title>
        <authorList>
            <person name="Kim Y.-M."/>
        </authorList>
    </citation>
    <scope>NUCLEOTIDE SEQUENCE [LARGE SCALE GENOMIC DNA]</scope>
    <source>
        <strain evidence="3">YM2019G1</strain>
    </source>
</reference>
<protein>
    <recommendedName>
        <fullName evidence="2">DC1 domain-containing protein</fullName>
    </recommendedName>
</protein>
<evidence type="ECO:0000313" key="4">
    <source>
        <dbReference type="Proteomes" id="UP000436088"/>
    </source>
</evidence>
<dbReference type="Proteomes" id="UP000436088">
    <property type="component" value="Unassembled WGS sequence"/>
</dbReference>
<proteinExistence type="predicted"/>
<dbReference type="PANTHER" id="PTHR32410:SF163">
    <property type="entry name" value="DC1 DOMAIN-CONTAINING PROTEIN"/>
    <property type="match status" value="1"/>
</dbReference>
<dbReference type="PANTHER" id="PTHR32410">
    <property type="entry name" value="CYSTEINE/HISTIDINE-RICH C1 DOMAIN FAMILY PROTEIN"/>
    <property type="match status" value="1"/>
</dbReference>
<organism evidence="3 4">
    <name type="scientific">Hibiscus syriacus</name>
    <name type="common">Rose of Sharon</name>
    <dbReference type="NCBI Taxonomy" id="106335"/>
    <lineage>
        <taxon>Eukaryota</taxon>
        <taxon>Viridiplantae</taxon>
        <taxon>Streptophyta</taxon>
        <taxon>Embryophyta</taxon>
        <taxon>Tracheophyta</taxon>
        <taxon>Spermatophyta</taxon>
        <taxon>Magnoliopsida</taxon>
        <taxon>eudicotyledons</taxon>
        <taxon>Gunneridae</taxon>
        <taxon>Pentapetalae</taxon>
        <taxon>rosids</taxon>
        <taxon>malvids</taxon>
        <taxon>Malvales</taxon>
        <taxon>Malvaceae</taxon>
        <taxon>Malvoideae</taxon>
        <taxon>Hibiscus</taxon>
    </lineage>
</organism>